<dbReference type="Pfam" id="PF01063">
    <property type="entry name" value="Aminotran_4"/>
    <property type="match status" value="1"/>
</dbReference>
<dbReference type="Gene3D" id="3.30.470.10">
    <property type="match status" value="1"/>
</dbReference>
<dbReference type="EMBL" id="JACHMH010000001">
    <property type="protein sequence ID" value="MBB4676738.1"/>
    <property type="molecule type" value="Genomic_DNA"/>
</dbReference>
<keyword evidence="1" id="KW-0032">Aminotransferase</keyword>
<dbReference type="InterPro" id="IPR036038">
    <property type="entry name" value="Aminotransferase-like"/>
</dbReference>
<gene>
    <name evidence="1" type="ORF">HNR67_002856</name>
</gene>
<protein>
    <submittedName>
        <fullName evidence="1">Branched-subunit amino acid aminotransferase/4-amino-4-deoxychorismate lyase</fullName>
    </submittedName>
</protein>
<dbReference type="GO" id="GO:0008483">
    <property type="term" value="F:transaminase activity"/>
    <property type="evidence" value="ECO:0007669"/>
    <property type="project" value="UniProtKB-KW"/>
</dbReference>
<keyword evidence="2" id="KW-1185">Reference proteome</keyword>
<organism evidence="1 2">
    <name type="scientific">Crossiella cryophila</name>
    <dbReference type="NCBI Taxonomy" id="43355"/>
    <lineage>
        <taxon>Bacteria</taxon>
        <taxon>Bacillati</taxon>
        <taxon>Actinomycetota</taxon>
        <taxon>Actinomycetes</taxon>
        <taxon>Pseudonocardiales</taxon>
        <taxon>Pseudonocardiaceae</taxon>
        <taxon>Crossiella</taxon>
    </lineage>
</organism>
<dbReference type="InterPro" id="IPR043132">
    <property type="entry name" value="BCAT-like_C"/>
</dbReference>
<keyword evidence="1" id="KW-0456">Lyase</keyword>
<dbReference type="AlphaFoldDB" id="A0A7W7C8Z3"/>
<dbReference type="GO" id="GO:0016829">
    <property type="term" value="F:lyase activity"/>
    <property type="evidence" value="ECO:0007669"/>
    <property type="project" value="UniProtKB-KW"/>
</dbReference>
<dbReference type="NCBIfam" id="NF006734">
    <property type="entry name" value="PRK09266.1"/>
    <property type="match status" value="1"/>
</dbReference>
<accession>A0A7W7C8Z3</accession>
<dbReference type="InterPro" id="IPR001544">
    <property type="entry name" value="Aminotrans_IV"/>
</dbReference>
<evidence type="ECO:0000313" key="2">
    <source>
        <dbReference type="Proteomes" id="UP000533598"/>
    </source>
</evidence>
<comment type="caution">
    <text evidence="1">The sequence shown here is derived from an EMBL/GenBank/DDBJ whole genome shotgun (WGS) entry which is preliminary data.</text>
</comment>
<dbReference type="Proteomes" id="UP000533598">
    <property type="component" value="Unassembled WGS sequence"/>
</dbReference>
<keyword evidence="1" id="KW-0808">Transferase</keyword>
<sequence length="267" mass="29450">MHVLRAEIDGRPATVEELLTTTTVNYGHFTGMTAVDGRVRGLDLHLDRLGNATRALFGTTLDTDRVRTLLRQALSGLPGPVSARINVFPTELSWGGLGDPIDSRVLVLIRPAPAVVTTPLRTRTVRYVRDAPEFKHVGTFGLFQQQRLARLAGFEDVVFLDERGRLSEGSIWNLGFFDGERIVWPAADVLPGVAYQLLRRGLAQLGVPEALRPVEPAELTGFRAAFFTNATTGARALSCVDEVEYALDPDLMDLLRRGYELAPWDQV</sequence>
<proteinExistence type="predicted"/>
<dbReference type="InterPro" id="IPR043131">
    <property type="entry name" value="BCAT-like_N"/>
</dbReference>
<name>A0A7W7C8Z3_9PSEU</name>
<reference evidence="1 2" key="1">
    <citation type="submission" date="2020-08" db="EMBL/GenBank/DDBJ databases">
        <title>Sequencing the genomes of 1000 actinobacteria strains.</title>
        <authorList>
            <person name="Klenk H.-P."/>
        </authorList>
    </citation>
    <scope>NUCLEOTIDE SEQUENCE [LARGE SCALE GENOMIC DNA]</scope>
    <source>
        <strain evidence="1 2">DSM 44230</strain>
    </source>
</reference>
<dbReference type="RefSeq" id="WP_185002523.1">
    <property type="nucleotide sequence ID" value="NZ_BAAAUI010000068.1"/>
</dbReference>
<dbReference type="Gene3D" id="3.20.10.10">
    <property type="entry name" value="D-amino Acid Aminotransferase, subunit A, domain 2"/>
    <property type="match status" value="1"/>
</dbReference>
<dbReference type="SUPFAM" id="SSF56752">
    <property type="entry name" value="D-aminoacid aminotransferase-like PLP-dependent enzymes"/>
    <property type="match status" value="1"/>
</dbReference>
<evidence type="ECO:0000313" key="1">
    <source>
        <dbReference type="EMBL" id="MBB4676738.1"/>
    </source>
</evidence>